<keyword evidence="2" id="KW-1185">Reference proteome</keyword>
<dbReference type="PANTHER" id="PTHR11439">
    <property type="entry name" value="GAG-POL-RELATED RETROTRANSPOSON"/>
    <property type="match status" value="1"/>
</dbReference>
<reference evidence="1 2" key="1">
    <citation type="journal article" date="2018" name="Front. Plant Sci.">
        <title>Red Clover (Trifolium pratense) and Zigzag Clover (T. medium) - A Picture of Genomic Similarities and Differences.</title>
        <authorList>
            <person name="Dluhosova J."/>
            <person name="Istvanek J."/>
            <person name="Nedelnik J."/>
            <person name="Repkova J."/>
        </authorList>
    </citation>
    <scope>NUCLEOTIDE SEQUENCE [LARGE SCALE GENOMIC DNA]</scope>
    <source>
        <strain evidence="2">cv. 10/8</strain>
        <tissue evidence="1">Leaf</tissue>
    </source>
</reference>
<evidence type="ECO:0000313" key="1">
    <source>
        <dbReference type="EMBL" id="MCH92788.1"/>
    </source>
</evidence>
<evidence type="ECO:0000313" key="2">
    <source>
        <dbReference type="Proteomes" id="UP000265520"/>
    </source>
</evidence>
<protein>
    <submittedName>
        <fullName evidence="1">Copia protein</fullName>
    </submittedName>
</protein>
<organism evidence="1 2">
    <name type="scientific">Trifolium medium</name>
    <dbReference type="NCBI Taxonomy" id="97028"/>
    <lineage>
        <taxon>Eukaryota</taxon>
        <taxon>Viridiplantae</taxon>
        <taxon>Streptophyta</taxon>
        <taxon>Embryophyta</taxon>
        <taxon>Tracheophyta</taxon>
        <taxon>Spermatophyta</taxon>
        <taxon>Magnoliopsida</taxon>
        <taxon>eudicotyledons</taxon>
        <taxon>Gunneridae</taxon>
        <taxon>Pentapetalae</taxon>
        <taxon>rosids</taxon>
        <taxon>fabids</taxon>
        <taxon>Fabales</taxon>
        <taxon>Fabaceae</taxon>
        <taxon>Papilionoideae</taxon>
        <taxon>50 kb inversion clade</taxon>
        <taxon>NPAAA clade</taxon>
        <taxon>Hologalegina</taxon>
        <taxon>IRL clade</taxon>
        <taxon>Trifolieae</taxon>
        <taxon>Trifolium</taxon>
    </lineage>
</organism>
<comment type="caution">
    <text evidence="1">The sequence shown here is derived from an EMBL/GenBank/DDBJ whole genome shotgun (WGS) entry which is preliminary data.</text>
</comment>
<name>A0A392N1F2_9FABA</name>
<dbReference type="Proteomes" id="UP000265520">
    <property type="component" value="Unassembled WGS sequence"/>
</dbReference>
<sequence>MGCEVFKIHGTRWGATARRYSLPEINWQAHILDITYAVHKLSQIMSRQYTLHPQAVHHLIQSLKGSTSQGLLFSSTPSLKLTTFTDADWGRCLTTHKSTTGLHGLSILAIALARNPTSHEISKHVDIDVHLIREHVASGFQLVNHPTFHIQCFDAASATVLILSKI</sequence>
<dbReference type="EMBL" id="LXQA010023451">
    <property type="protein sequence ID" value="MCH92788.1"/>
    <property type="molecule type" value="Genomic_DNA"/>
</dbReference>
<dbReference type="AlphaFoldDB" id="A0A392N1F2"/>
<dbReference type="PANTHER" id="PTHR11439:SF463">
    <property type="entry name" value="REVERSE TRANSCRIPTASE TY1_COPIA-TYPE DOMAIN-CONTAINING PROTEIN"/>
    <property type="match status" value="1"/>
</dbReference>
<proteinExistence type="predicted"/>
<accession>A0A392N1F2</accession>
<feature type="non-terminal residue" evidence="1">
    <location>
        <position position="166"/>
    </location>
</feature>